<feature type="region of interest" description="Disordered" evidence="1">
    <location>
        <begin position="431"/>
        <end position="470"/>
    </location>
</feature>
<proteinExistence type="predicted"/>
<name>A0ABD6DS45_9EURY</name>
<gene>
    <name evidence="2" type="ORF">ACFSAS_03860</name>
</gene>
<feature type="region of interest" description="Disordered" evidence="1">
    <location>
        <begin position="388"/>
        <end position="407"/>
    </location>
</feature>
<evidence type="ECO:0000313" key="2">
    <source>
        <dbReference type="EMBL" id="MFD1684745.1"/>
    </source>
</evidence>
<organism evidence="2 3">
    <name type="scientific">Halobellus litoreus</name>
    <dbReference type="NCBI Taxonomy" id="755310"/>
    <lineage>
        <taxon>Archaea</taxon>
        <taxon>Methanobacteriati</taxon>
        <taxon>Methanobacteriota</taxon>
        <taxon>Stenosarchaea group</taxon>
        <taxon>Halobacteria</taxon>
        <taxon>Halobacteriales</taxon>
        <taxon>Haloferacaceae</taxon>
        <taxon>Halobellus</taxon>
    </lineage>
</organism>
<dbReference type="EMBL" id="JBHUDP010000001">
    <property type="protein sequence ID" value="MFD1684745.1"/>
    <property type="molecule type" value="Genomic_DNA"/>
</dbReference>
<evidence type="ECO:0000256" key="1">
    <source>
        <dbReference type="SAM" id="MobiDB-lite"/>
    </source>
</evidence>
<comment type="caution">
    <text evidence="2">The sequence shown here is derived from an EMBL/GenBank/DDBJ whole genome shotgun (WGS) entry which is preliminary data.</text>
</comment>
<reference evidence="2 3" key="1">
    <citation type="journal article" date="2019" name="Int. J. Syst. Evol. Microbiol.">
        <title>The Global Catalogue of Microorganisms (GCM) 10K type strain sequencing project: providing services to taxonomists for standard genome sequencing and annotation.</title>
        <authorList>
            <consortium name="The Broad Institute Genomics Platform"/>
            <consortium name="The Broad Institute Genome Sequencing Center for Infectious Disease"/>
            <person name="Wu L."/>
            <person name="Ma J."/>
        </authorList>
    </citation>
    <scope>NUCLEOTIDE SEQUENCE [LARGE SCALE GENOMIC DNA]</scope>
    <source>
        <strain evidence="2 3">CGMCC 1.10387</strain>
    </source>
</reference>
<dbReference type="AlphaFoldDB" id="A0ABD6DS45"/>
<keyword evidence="3" id="KW-1185">Reference proteome</keyword>
<sequence>MAGTLTQNIALSRARDEHGYVDASVVFEIPSNVGRVSVQVPPWTTVDSVRGFDRRSGSQQFVWTGGASRPTLELTVPAEKPTLGAAGTTMVDVGEWAIIEAPNLLTQWRHRGEEPTFERRLVVDDEGIASSDGGLVYLGPHREHTRRAAGQRIRLVEPRAASLRESPRDILDALAHAARELRVSGRDEEVVGIAAPTRPVNWGPGGLHAGGNAFWARDSSRLDKPNSTWIHEYVHTRQEFGTDASMKWIVEATAVYYATQLTYERGGISDGQCHAALNTSTCATDALGTPVSWSSAHVPYRKGSRVVSWLDRQIREYSTATLADVLASMNRLSDGSITDPPMLSGALDDDDEAVGFEDFKRLVAAAVGSEPGGRTFRPIESGLDSAVTSSTVPEATSPPAVGDVAGEPVADPAAATDATELLDDAFVERDGEEVVEGDGRIDEGTVFGDDGDGGSLIEESDIFGGDRDGG</sequence>
<protein>
    <submittedName>
        <fullName evidence="2">Uncharacterized protein</fullName>
    </submittedName>
</protein>
<accession>A0ABD6DS45</accession>
<evidence type="ECO:0000313" key="3">
    <source>
        <dbReference type="Proteomes" id="UP001597092"/>
    </source>
</evidence>
<feature type="non-terminal residue" evidence="2">
    <location>
        <position position="470"/>
    </location>
</feature>
<dbReference type="Proteomes" id="UP001597092">
    <property type="component" value="Unassembled WGS sequence"/>
</dbReference>
<dbReference type="RefSeq" id="WP_390281574.1">
    <property type="nucleotide sequence ID" value="NZ_JBHUDP010000001.1"/>
</dbReference>